<keyword evidence="4" id="KW-1185">Reference proteome</keyword>
<proteinExistence type="predicted"/>
<dbReference type="PROSITE" id="PS51257">
    <property type="entry name" value="PROKAR_LIPOPROTEIN"/>
    <property type="match status" value="1"/>
</dbReference>
<organism evidence="3 4">
    <name type="scientific">Fodinibius salicampi</name>
    <dbReference type="NCBI Taxonomy" id="1920655"/>
    <lineage>
        <taxon>Bacteria</taxon>
        <taxon>Pseudomonadati</taxon>
        <taxon>Balneolota</taxon>
        <taxon>Balneolia</taxon>
        <taxon>Balneolales</taxon>
        <taxon>Balneolaceae</taxon>
        <taxon>Fodinibius</taxon>
    </lineage>
</organism>
<protein>
    <recommendedName>
        <fullName evidence="5">Lipoprotein</fullName>
    </recommendedName>
</protein>
<gene>
    <name evidence="3" type="ORF">LQ318_14660</name>
</gene>
<dbReference type="EMBL" id="JAJNDC010000004">
    <property type="protein sequence ID" value="MCW9714152.1"/>
    <property type="molecule type" value="Genomic_DNA"/>
</dbReference>
<accession>A0ABT3Q1Z8</accession>
<reference evidence="3 4" key="1">
    <citation type="submission" date="2021-11" db="EMBL/GenBank/DDBJ databases">
        <title>Aliifidinibius sp. nov., a new bacterium isolated from saline soil.</title>
        <authorList>
            <person name="Galisteo C."/>
            <person name="De La Haba R."/>
            <person name="Sanchez-Porro C."/>
            <person name="Ventosa A."/>
        </authorList>
    </citation>
    <scope>NUCLEOTIDE SEQUENCE [LARGE SCALE GENOMIC DNA]</scope>
    <source>
        <strain evidence="3 4">KACC 190600</strain>
    </source>
</reference>
<keyword evidence="2" id="KW-1133">Transmembrane helix</keyword>
<dbReference type="Proteomes" id="UP001207337">
    <property type="component" value="Unassembled WGS sequence"/>
</dbReference>
<evidence type="ECO:0000313" key="4">
    <source>
        <dbReference type="Proteomes" id="UP001207337"/>
    </source>
</evidence>
<keyword evidence="2" id="KW-0472">Membrane</keyword>
<name>A0ABT3Q1Z8_9BACT</name>
<feature type="region of interest" description="Disordered" evidence="1">
    <location>
        <begin position="87"/>
        <end position="107"/>
    </location>
</feature>
<keyword evidence="2" id="KW-0812">Transmembrane</keyword>
<sequence>MKYIQSRFTYILTGVIGIITIAVACSDTIKSDSEQIAGVEELTQSTEFKSLVGSIEQLNAPLVKKMIPMEKEEIREFKKNISSYIDNSGSKPKLTIDSEQMVQKDGL</sequence>
<comment type="caution">
    <text evidence="3">The sequence shown here is derived from an EMBL/GenBank/DDBJ whole genome shotgun (WGS) entry which is preliminary data.</text>
</comment>
<evidence type="ECO:0008006" key="5">
    <source>
        <dbReference type="Google" id="ProtNLM"/>
    </source>
</evidence>
<evidence type="ECO:0000256" key="1">
    <source>
        <dbReference type="SAM" id="MobiDB-lite"/>
    </source>
</evidence>
<dbReference type="RefSeq" id="WP_265791248.1">
    <property type="nucleotide sequence ID" value="NZ_BAABRS010000004.1"/>
</dbReference>
<feature type="transmembrane region" description="Helical" evidence="2">
    <location>
        <begin position="7"/>
        <end position="24"/>
    </location>
</feature>
<evidence type="ECO:0000313" key="3">
    <source>
        <dbReference type="EMBL" id="MCW9714152.1"/>
    </source>
</evidence>
<evidence type="ECO:0000256" key="2">
    <source>
        <dbReference type="SAM" id="Phobius"/>
    </source>
</evidence>